<name>A0A0A1GVD2_9LACO</name>
<sequence length="116" mass="13549">MIDIHLKPFKKKFQIKQTNKNMLLTYNQQLLMAKNQDIEEKEFVEQIELARATVSGTEEYLKTILKLTDKQQETLDDLEQDETIDLANYVMMRLMGMSDADIKKSQEADEDDSGEE</sequence>
<dbReference type="KEGG" id="lho:LOOC260_114190"/>
<dbReference type="STRING" id="1291742.LOOC260_114190"/>
<dbReference type="HOGENOM" id="CLU_142174_0_0_9"/>
<proteinExistence type="predicted"/>
<accession>A0A0A1GVD2</accession>
<evidence type="ECO:0000313" key="1">
    <source>
        <dbReference type="EMBL" id="BAP85955.1"/>
    </source>
</evidence>
<dbReference type="InterPro" id="IPR009681">
    <property type="entry name" value="Phage_TAC_Siphoviridae"/>
</dbReference>
<evidence type="ECO:0000313" key="2">
    <source>
        <dbReference type="Proteomes" id="UP000031620"/>
    </source>
</evidence>
<dbReference type="AlphaFoldDB" id="A0A0A1GVD2"/>
<dbReference type="Proteomes" id="UP000031620">
    <property type="component" value="Chromosome"/>
</dbReference>
<dbReference type="RefSeq" id="WP_052467334.1">
    <property type="nucleotide sequence ID" value="NZ_AP014680.1"/>
</dbReference>
<gene>
    <name evidence="1" type="ORF">LOOC260_114190</name>
</gene>
<organism evidence="1 2">
    <name type="scientific">Paucilactobacillus hokkaidonensis JCM 18461</name>
    <dbReference type="NCBI Taxonomy" id="1291742"/>
    <lineage>
        <taxon>Bacteria</taxon>
        <taxon>Bacillati</taxon>
        <taxon>Bacillota</taxon>
        <taxon>Bacilli</taxon>
        <taxon>Lactobacillales</taxon>
        <taxon>Lactobacillaceae</taxon>
        <taxon>Paucilactobacillus</taxon>
    </lineage>
</organism>
<dbReference type="EMBL" id="AP014680">
    <property type="protein sequence ID" value="BAP85955.1"/>
    <property type="molecule type" value="Genomic_DNA"/>
</dbReference>
<protein>
    <submittedName>
        <fullName evidence="1">Phage tail protein</fullName>
    </submittedName>
</protein>
<dbReference type="Pfam" id="PF06896">
    <property type="entry name" value="Phage_TAC_3"/>
    <property type="match status" value="1"/>
</dbReference>
<reference evidence="1 2" key="1">
    <citation type="submission" date="2014-11" db="EMBL/GenBank/DDBJ databases">
        <title>Complete genome sequence and analysis of Lactobacillus hokkaidonensis LOOC260T.</title>
        <authorList>
            <person name="Tanizawa Y."/>
            <person name="Tohno M."/>
            <person name="Kaminuma E."/>
            <person name="Nakamura Y."/>
            <person name="Arita M."/>
        </authorList>
    </citation>
    <scope>NUCLEOTIDE SEQUENCE [LARGE SCALE GENOMIC DNA]</scope>
    <source>
        <strain evidence="1 2">LOOC260</strain>
    </source>
</reference>